<feature type="domain" description="CHASE" evidence="12">
    <location>
        <begin position="79"/>
        <end position="241"/>
    </location>
</feature>
<organism evidence="13 14">
    <name type="scientific">Magnetospirillum sulfuroxidans</name>
    <dbReference type="NCBI Taxonomy" id="611300"/>
    <lineage>
        <taxon>Bacteria</taxon>
        <taxon>Pseudomonadati</taxon>
        <taxon>Pseudomonadota</taxon>
        <taxon>Alphaproteobacteria</taxon>
        <taxon>Rhodospirillales</taxon>
        <taxon>Rhodospirillaceae</taxon>
        <taxon>Magnetospirillum</taxon>
    </lineage>
</organism>
<dbReference type="Pfam" id="PF08448">
    <property type="entry name" value="PAS_4"/>
    <property type="match status" value="1"/>
</dbReference>
<evidence type="ECO:0000256" key="4">
    <source>
        <dbReference type="ARBA" id="ARBA00022553"/>
    </source>
</evidence>
<proteinExistence type="predicted"/>
<keyword evidence="14" id="KW-1185">Reference proteome</keyword>
<dbReference type="Proteomes" id="UP000680714">
    <property type="component" value="Unassembled WGS sequence"/>
</dbReference>
<dbReference type="InterPro" id="IPR005467">
    <property type="entry name" value="His_kinase_dom"/>
</dbReference>
<dbReference type="Gene3D" id="3.30.450.20">
    <property type="entry name" value="PAS domain"/>
    <property type="match status" value="2"/>
</dbReference>
<feature type="domain" description="Histidine kinase" evidence="11">
    <location>
        <begin position="622"/>
        <end position="836"/>
    </location>
</feature>
<dbReference type="PRINTS" id="PR00344">
    <property type="entry name" value="BCTRLSENSOR"/>
</dbReference>
<name>A0ABS5IGM3_9PROT</name>
<dbReference type="PROSITE" id="PS50839">
    <property type="entry name" value="CHASE"/>
    <property type="match status" value="1"/>
</dbReference>
<dbReference type="CDD" id="cd16921">
    <property type="entry name" value="HATPase_FilI-like"/>
    <property type="match status" value="1"/>
</dbReference>
<keyword evidence="7" id="KW-0418">Kinase</keyword>
<dbReference type="SUPFAM" id="SSF47384">
    <property type="entry name" value="Homodimeric domain of signal transducing histidine kinase"/>
    <property type="match status" value="1"/>
</dbReference>
<dbReference type="CDD" id="cd00082">
    <property type="entry name" value="HisKA"/>
    <property type="match status" value="1"/>
</dbReference>
<evidence type="ECO:0000256" key="3">
    <source>
        <dbReference type="ARBA" id="ARBA00012438"/>
    </source>
</evidence>
<comment type="subcellular location">
    <subcellularLocation>
        <location evidence="2">Membrane</location>
    </subcellularLocation>
</comment>
<evidence type="ECO:0000259" key="12">
    <source>
        <dbReference type="PROSITE" id="PS50839"/>
    </source>
</evidence>
<dbReference type="SUPFAM" id="SSF55874">
    <property type="entry name" value="ATPase domain of HSP90 chaperone/DNA topoisomerase II/histidine kinase"/>
    <property type="match status" value="1"/>
</dbReference>
<dbReference type="SMART" id="SM01079">
    <property type="entry name" value="CHASE"/>
    <property type="match status" value="1"/>
</dbReference>
<dbReference type="Pfam" id="PF00512">
    <property type="entry name" value="HisKA"/>
    <property type="match status" value="1"/>
</dbReference>
<evidence type="ECO:0000259" key="11">
    <source>
        <dbReference type="PROSITE" id="PS50109"/>
    </source>
</evidence>
<keyword evidence="9 10" id="KW-0472">Membrane</keyword>
<keyword evidence="5" id="KW-0808">Transferase</keyword>
<dbReference type="Gene3D" id="3.30.565.10">
    <property type="entry name" value="Histidine kinase-like ATPase, C-terminal domain"/>
    <property type="match status" value="1"/>
</dbReference>
<dbReference type="InterPro" id="IPR036890">
    <property type="entry name" value="HATPase_C_sf"/>
</dbReference>
<evidence type="ECO:0000256" key="5">
    <source>
        <dbReference type="ARBA" id="ARBA00022679"/>
    </source>
</evidence>
<evidence type="ECO:0000256" key="1">
    <source>
        <dbReference type="ARBA" id="ARBA00000085"/>
    </source>
</evidence>
<dbReference type="PANTHER" id="PTHR43304:SF1">
    <property type="entry name" value="PAC DOMAIN-CONTAINING PROTEIN"/>
    <property type="match status" value="1"/>
</dbReference>
<dbReference type="EC" id="2.7.13.3" evidence="3"/>
<reference evidence="13 14" key="1">
    <citation type="submission" date="2021-04" db="EMBL/GenBank/DDBJ databases">
        <title>Magnetospirillum sulfuroxidans sp. nov., a facultative chemolithoautotrophic sulfur-oxidizing alphaproteobacterium isolated from freshwater sediment and proposals for Paramagetospirillum gen. nov., and Magnetospirillaceae fam. nov.</title>
        <authorList>
            <person name="Koziaeva V."/>
            <person name="Geelhoed J.S."/>
            <person name="Sorokin D.Y."/>
            <person name="Grouzdev D.S."/>
        </authorList>
    </citation>
    <scope>NUCLEOTIDE SEQUENCE [LARGE SCALE GENOMIC DNA]</scope>
    <source>
        <strain evidence="13 14">J10</strain>
    </source>
</reference>
<comment type="catalytic activity">
    <reaction evidence="1">
        <text>ATP + protein L-histidine = ADP + protein N-phospho-L-histidine.</text>
        <dbReference type="EC" id="2.7.13.3"/>
    </reaction>
</comment>
<feature type="transmembrane region" description="Helical" evidence="10">
    <location>
        <begin position="305"/>
        <end position="334"/>
    </location>
</feature>
<sequence>MNPSQLLRRLRVGQISFLATLLTLALAVSTFIWWAEVQREEATAQADFERNTDQVFNALSARLDTFQAVLRAGAGTWAEHPEMSANEWNTFVQRSLLDAGYPGVDGLAVAVAVAENQHQAFVADIRRRLWRDFTVRPDGIRDPAAIITHIAPLARSGTAIGFDIASHPARWLAAQVARDSGQSTLSAPLTLLVTNGESRSFLLVHPIYRSDFPTATVDQRRKALFGWLLLGLHAPTLIGNLVDKVKDPLLDIQVYAGAVTDSNQIYGVDRLGTPGSAAFTTLRILDFAGTRWTLRAHHHLPRSALWFGAAPLTLLGICVALSLALTAAALLLLISREQSRELATQAMGQLSRTERTLAGVTASAPGTVFQWLQPPDAPPGFSFVSPQSTLMFGIPPEDLIADWRNLPFAPEDLEHWAQAMAKAALSSDSWQMEGRYHPFGGETHWWKGSAAAAVGEDGATALNGIFVDITDQKDVQRELAEREQTYREMFERSSAVKVLIDPENGRVVDANAAAQAYYGYCFDKAAAPGIQQVSLMEAEPLSAVMRRSANGEQQFFRSRHRLASGEVREVEVHMGPVRMHGRQYVHVIVHDVTDRERYQAELMEKSAKLEASNAELEQFSYVASHDLQEPLRTISSFLQLLERRYTDKLDADGREFISFAVDAAARQQAMIQDLLEYSRVGTRGRPFAPTDMDKAFAIAQVNLTSAIADSAATLSSEKLPQVMADQVQMVSLLQNLMGNALKYRRQDVAPQIRVWAVEEPERWVIAVADNGIGIEPQYFDRIFLVFQRLHTREKFGGTGIGLALCRKIVHRHGGDIWVESEVGQGTTFFFSLPKKPLTEPC</sequence>
<dbReference type="InterPro" id="IPR052162">
    <property type="entry name" value="Sensor_kinase/Photoreceptor"/>
</dbReference>
<dbReference type="Pfam" id="PF02518">
    <property type="entry name" value="HATPase_c"/>
    <property type="match status" value="1"/>
</dbReference>
<dbReference type="PROSITE" id="PS50109">
    <property type="entry name" value="HIS_KIN"/>
    <property type="match status" value="1"/>
</dbReference>
<accession>A0ABS5IGM3</accession>
<dbReference type="SMART" id="SM00387">
    <property type="entry name" value="HATPase_c"/>
    <property type="match status" value="1"/>
</dbReference>
<feature type="transmembrane region" description="Helical" evidence="10">
    <location>
        <begin position="12"/>
        <end position="35"/>
    </location>
</feature>
<evidence type="ECO:0000256" key="6">
    <source>
        <dbReference type="ARBA" id="ARBA00022692"/>
    </source>
</evidence>
<dbReference type="InterPro" id="IPR042240">
    <property type="entry name" value="CHASE_sf"/>
</dbReference>
<dbReference type="InterPro" id="IPR006189">
    <property type="entry name" value="CHASE_dom"/>
</dbReference>
<dbReference type="Gene3D" id="1.10.287.130">
    <property type="match status" value="1"/>
</dbReference>
<dbReference type="InterPro" id="IPR003661">
    <property type="entry name" value="HisK_dim/P_dom"/>
</dbReference>
<dbReference type="InterPro" id="IPR003594">
    <property type="entry name" value="HATPase_dom"/>
</dbReference>
<dbReference type="PANTHER" id="PTHR43304">
    <property type="entry name" value="PHYTOCHROME-LIKE PROTEIN CPH1"/>
    <property type="match status" value="1"/>
</dbReference>
<dbReference type="SMART" id="SM00388">
    <property type="entry name" value="HisKA"/>
    <property type="match status" value="1"/>
</dbReference>
<dbReference type="SUPFAM" id="SSF55785">
    <property type="entry name" value="PYP-like sensor domain (PAS domain)"/>
    <property type="match status" value="2"/>
</dbReference>
<dbReference type="InterPro" id="IPR013656">
    <property type="entry name" value="PAS_4"/>
</dbReference>
<evidence type="ECO:0000256" key="9">
    <source>
        <dbReference type="ARBA" id="ARBA00023136"/>
    </source>
</evidence>
<dbReference type="EMBL" id="JAGTUF010000026">
    <property type="protein sequence ID" value="MBR9973588.1"/>
    <property type="molecule type" value="Genomic_DNA"/>
</dbReference>
<dbReference type="InterPro" id="IPR004358">
    <property type="entry name" value="Sig_transdc_His_kin-like_C"/>
</dbReference>
<evidence type="ECO:0000313" key="14">
    <source>
        <dbReference type="Proteomes" id="UP000680714"/>
    </source>
</evidence>
<dbReference type="Pfam" id="PF03924">
    <property type="entry name" value="CHASE"/>
    <property type="match status" value="1"/>
</dbReference>
<dbReference type="NCBIfam" id="TIGR00229">
    <property type="entry name" value="sensory_box"/>
    <property type="match status" value="1"/>
</dbReference>
<dbReference type="RefSeq" id="WP_211551466.1">
    <property type="nucleotide sequence ID" value="NZ_JAGTUF010000026.1"/>
</dbReference>
<keyword evidence="8 10" id="KW-1133">Transmembrane helix</keyword>
<evidence type="ECO:0000256" key="7">
    <source>
        <dbReference type="ARBA" id="ARBA00022777"/>
    </source>
</evidence>
<dbReference type="CDD" id="cd00130">
    <property type="entry name" value="PAS"/>
    <property type="match status" value="1"/>
</dbReference>
<gene>
    <name evidence="13" type="ORF">KEC16_17815</name>
</gene>
<dbReference type="InterPro" id="IPR036097">
    <property type="entry name" value="HisK_dim/P_sf"/>
</dbReference>
<keyword evidence="4" id="KW-0597">Phosphoprotein</keyword>
<evidence type="ECO:0000256" key="10">
    <source>
        <dbReference type="SAM" id="Phobius"/>
    </source>
</evidence>
<evidence type="ECO:0000256" key="2">
    <source>
        <dbReference type="ARBA" id="ARBA00004370"/>
    </source>
</evidence>
<dbReference type="InterPro" id="IPR035965">
    <property type="entry name" value="PAS-like_dom_sf"/>
</dbReference>
<protein>
    <recommendedName>
        <fullName evidence="3">histidine kinase</fullName>
        <ecNumber evidence="3">2.7.13.3</ecNumber>
    </recommendedName>
</protein>
<comment type="caution">
    <text evidence="13">The sequence shown here is derived from an EMBL/GenBank/DDBJ whole genome shotgun (WGS) entry which is preliminary data.</text>
</comment>
<evidence type="ECO:0000256" key="8">
    <source>
        <dbReference type="ARBA" id="ARBA00022989"/>
    </source>
</evidence>
<evidence type="ECO:0000313" key="13">
    <source>
        <dbReference type="EMBL" id="MBR9973588.1"/>
    </source>
</evidence>
<dbReference type="InterPro" id="IPR000014">
    <property type="entry name" value="PAS"/>
</dbReference>
<dbReference type="Gene3D" id="3.30.450.350">
    <property type="entry name" value="CHASE domain"/>
    <property type="match status" value="1"/>
</dbReference>
<keyword evidence="6 10" id="KW-0812">Transmembrane</keyword>